<dbReference type="Pfam" id="PF13302">
    <property type="entry name" value="Acetyltransf_3"/>
    <property type="match status" value="1"/>
</dbReference>
<dbReference type="KEGG" id="lsu:A6B45_04475"/>
<dbReference type="RefSeq" id="WP_072613548.1">
    <property type="nucleotide sequence ID" value="NZ_AP017935.1"/>
</dbReference>
<feature type="domain" description="N-acetyltransferase" evidence="1">
    <location>
        <begin position="1"/>
        <end position="167"/>
    </location>
</feature>
<dbReference type="PROSITE" id="PS51186">
    <property type="entry name" value="GNAT"/>
    <property type="match status" value="1"/>
</dbReference>
<accession>A0A2N9K8M3</accession>
<reference evidence="2 5" key="1">
    <citation type="submission" date="2018-02" db="EMBL/GenBank/DDBJ databases">
        <authorList>
            <person name="Rodrigo-Torres L."/>
            <person name="Arahal R. D."/>
            <person name="Lucena T."/>
        </authorList>
    </citation>
    <scope>NUCLEOTIDE SEQUENCE [LARGE SCALE GENOMIC DNA]</scope>
    <source>
        <strain evidence="2 5">CECT 8486</strain>
    </source>
</reference>
<dbReference type="InterPro" id="IPR016181">
    <property type="entry name" value="Acyl_CoA_acyltransferase"/>
</dbReference>
<proteinExistence type="predicted"/>
<evidence type="ECO:0000259" key="1">
    <source>
        <dbReference type="PROSITE" id="PS51186"/>
    </source>
</evidence>
<protein>
    <submittedName>
        <fullName evidence="3">Acetyltransferase (GNAT) family protein</fullName>
    </submittedName>
</protein>
<keyword evidence="3" id="KW-0808">Transferase</keyword>
<dbReference type="AlphaFoldDB" id="A0A2N9K8M3"/>
<dbReference type="GeneID" id="99674038"/>
<dbReference type="EMBL" id="OKQU01000001">
    <property type="protein sequence ID" value="SPE06859.1"/>
    <property type="molecule type" value="Genomic_DNA"/>
</dbReference>
<dbReference type="Gene3D" id="3.40.630.30">
    <property type="match status" value="1"/>
</dbReference>
<dbReference type="Proteomes" id="UP000239237">
    <property type="component" value="Unassembled WGS sequence"/>
</dbReference>
<name>A0A2N9K8M3_9LACO</name>
<gene>
    <name evidence="2" type="ORF">LES8486_00600</name>
    <name evidence="3" type="ORF">LES9216_00747</name>
</gene>
<evidence type="ECO:0000313" key="5">
    <source>
        <dbReference type="Proteomes" id="UP000239237"/>
    </source>
</evidence>
<dbReference type="EMBL" id="OKQR01000001">
    <property type="protein sequence ID" value="SPD91616.1"/>
    <property type="molecule type" value="Genomic_DNA"/>
</dbReference>
<organism evidence="3 4">
    <name type="scientific">Leuconostoc suionicum</name>
    <dbReference type="NCBI Taxonomy" id="1511761"/>
    <lineage>
        <taxon>Bacteria</taxon>
        <taxon>Bacillati</taxon>
        <taxon>Bacillota</taxon>
        <taxon>Bacilli</taxon>
        <taxon>Lactobacillales</taxon>
        <taxon>Lactobacillaceae</taxon>
        <taxon>Leuconostoc</taxon>
    </lineage>
</organism>
<dbReference type="Proteomes" id="UP000237923">
    <property type="component" value="Unassembled WGS sequence"/>
</dbReference>
<sequence>MTFRELKQSDENIFNDWIKSWTTESTIVSVAKPITGSFAEYLANLEQMKNNSINNFVPANNYFFIEDGLIKGGVSARWQLNDHLLNFGGHIGYGVAPAWRQQGIAKKMLELTLNIYQQRKISPVLVTAEEWNIASRKTIESNGGVLENIIKEPSTGKLFCRYWIDLNS</sequence>
<dbReference type="CDD" id="cd04301">
    <property type="entry name" value="NAT_SF"/>
    <property type="match status" value="1"/>
</dbReference>
<dbReference type="InterPro" id="IPR000182">
    <property type="entry name" value="GNAT_dom"/>
</dbReference>
<evidence type="ECO:0000313" key="2">
    <source>
        <dbReference type="EMBL" id="SPD91616.1"/>
    </source>
</evidence>
<keyword evidence="5" id="KW-1185">Reference proteome</keyword>
<evidence type="ECO:0000313" key="3">
    <source>
        <dbReference type="EMBL" id="SPE06859.1"/>
    </source>
</evidence>
<dbReference type="SUPFAM" id="SSF55729">
    <property type="entry name" value="Acyl-CoA N-acyltransferases (Nat)"/>
    <property type="match status" value="1"/>
</dbReference>
<reference evidence="3 4" key="2">
    <citation type="submission" date="2018-02" db="EMBL/GenBank/DDBJ databases">
        <authorList>
            <person name="Cohen D.B."/>
            <person name="Kent A.D."/>
        </authorList>
    </citation>
    <scope>NUCLEOTIDE SEQUENCE [LARGE SCALE GENOMIC DNA]</scope>
    <source>
        <strain evidence="3 4">CECT 9216</strain>
    </source>
</reference>
<dbReference type="PANTHER" id="PTHR39173">
    <property type="entry name" value="ACETYLTRANSFERASE"/>
    <property type="match status" value="1"/>
</dbReference>
<dbReference type="GO" id="GO:0016747">
    <property type="term" value="F:acyltransferase activity, transferring groups other than amino-acyl groups"/>
    <property type="evidence" value="ECO:0007669"/>
    <property type="project" value="InterPro"/>
</dbReference>
<evidence type="ECO:0000313" key="4">
    <source>
        <dbReference type="Proteomes" id="UP000237923"/>
    </source>
</evidence>
<dbReference type="PANTHER" id="PTHR39173:SF1">
    <property type="entry name" value="ACETYLTRANSFERASE"/>
    <property type="match status" value="1"/>
</dbReference>